<evidence type="ECO:0000313" key="2">
    <source>
        <dbReference type="EMBL" id="APX21921.1"/>
    </source>
</evidence>
<dbReference type="Pfam" id="PF05050">
    <property type="entry name" value="Methyltransf_21"/>
    <property type="match status" value="1"/>
</dbReference>
<keyword evidence="3" id="KW-1185">Reference proteome</keyword>
<dbReference type="RefSeq" id="WP_017468496.1">
    <property type="nucleotide sequence ID" value="NZ_BMEW01000003.1"/>
</dbReference>
<protein>
    <submittedName>
        <fullName evidence="2">Methyltransferase, FkbM family</fullName>
    </submittedName>
</protein>
<proteinExistence type="predicted"/>
<accession>A0A1U7D1A4</accession>
<dbReference type="PANTHER" id="PTHR36973:SF4">
    <property type="entry name" value="NODULATION PROTEIN"/>
    <property type="match status" value="1"/>
</dbReference>
<name>A0A1U7D1A4_9RHOB</name>
<dbReference type="OrthoDB" id="292760at2"/>
<dbReference type="KEGG" id="tpro:Ga0080559_TMP1125"/>
<dbReference type="SUPFAM" id="SSF53335">
    <property type="entry name" value="S-adenosyl-L-methionine-dependent methyltransferases"/>
    <property type="match status" value="1"/>
</dbReference>
<dbReference type="Gene3D" id="3.40.50.150">
    <property type="entry name" value="Vaccinia Virus protein VP39"/>
    <property type="match status" value="1"/>
</dbReference>
<dbReference type="Proteomes" id="UP000186559">
    <property type="component" value="Chromosome"/>
</dbReference>
<sequence length="241" mass="26422">MGIQNNLTRIMVRALERQGYHVSPNRMMGDRFRTLVPSPDMVIDVGVGPGTPWLYGAFPELPFLLVDPMVEAKAQVAETYPALASEFFATALGEAEGSVTLNIPHKRGVAHGPMASIFNRSDSLMSKVTGFDKREVPVTTLDALVGERSGRFGLKIDAEGAETQVLRGAARTLERCDFVVVELSLSQRFDEVEAPSTVISLLAEAGLEFRDVLEMNGETAALSPRHIDALFTRWPARQNIH</sequence>
<organism evidence="2 3">
    <name type="scientific">Salipiger profundus</name>
    <dbReference type="NCBI Taxonomy" id="1229727"/>
    <lineage>
        <taxon>Bacteria</taxon>
        <taxon>Pseudomonadati</taxon>
        <taxon>Pseudomonadota</taxon>
        <taxon>Alphaproteobacteria</taxon>
        <taxon>Rhodobacterales</taxon>
        <taxon>Roseobacteraceae</taxon>
        <taxon>Salipiger</taxon>
    </lineage>
</organism>
<dbReference type="PANTHER" id="PTHR36973">
    <property type="entry name" value="SLL1456 PROTEIN-RELATED"/>
    <property type="match status" value="1"/>
</dbReference>
<dbReference type="GO" id="GO:0032259">
    <property type="term" value="P:methylation"/>
    <property type="evidence" value="ECO:0007669"/>
    <property type="project" value="UniProtKB-KW"/>
</dbReference>
<keyword evidence="2" id="KW-0808">Transferase</keyword>
<dbReference type="NCBIfam" id="TIGR01444">
    <property type="entry name" value="fkbM_fam"/>
    <property type="match status" value="1"/>
</dbReference>
<dbReference type="GO" id="GO:0008171">
    <property type="term" value="F:O-methyltransferase activity"/>
    <property type="evidence" value="ECO:0007669"/>
    <property type="project" value="TreeGrafter"/>
</dbReference>
<evidence type="ECO:0000259" key="1">
    <source>
        <dbReference type="Pfam" id="PF05050"/>
    </source>
</evidence>
<dbReference type="InterPro" id="IPR029063">
    <property type="entry name" value="SAM-dependent_MTases_sf"/>
</dbReference>
<dbReference type="InterPro" id="IPR006342">
    <property type="entry name" value="FkbM_mtfrase"/>
</dbReference>
<dbReference type="STRING" id="1229727.Ga0080559_TMP1125"/>
<keyword evidence="2" id="KW-0489">Methyltransferase</keyword>
<dbReference type="AlphaFoldDB" id="A0A1U7D1A4"/>
<gene>
    <name evidence="2" type="ORF">Ga0080559_TMP1125</name>
</gene>
<evidence type="ECO:0000313" key="3">
    <source>
        <dbReference type="Proteomes" id="UP000186559"/>
    </source>
</evidence>
<dbReference type="InterPro" id="IPR053188">
    <property type="entry name" value="FkbM_Methyltransferase"/>
</dbReference>
<feature type="domain" description="Methyltransferase FkbM" evidence="1">
    <location>
        <begin position="89"/>
        <end position="206"/>
    </location>
</feature>
<dbReference type="EMBL" id="CP014796">
    <property type="protein sequence ID" value="APX21921.1"/>
    <property type="molecule type" value="Genomic_DNA"/>
</dbReference>
<reference evidence="2 3" key="1">
    <citation type="submission" date="2016-03" db="EMBL/GenBank/DDBJ databases">
        <title>Deep-sea bacteria in the southern Pacific.</title>
        <authorList>
            <person name="Tang K."/>
        </authorList>
    </citation>
    <scope>NUCLEOTIDE SEQUENCE [LARGE SCALE GENOMIC DNA]</scope>
    <source>
        <strain evidence="2 3">JLT2016</strain>
    </source>
</reference>